<name>A0A2U1T8H3_9CORY</name>
<keyword evidence="1" id="KW-0472">Membrane</keyword>
<keyword evidence="1" id="KW-0812">Transmembrane</keyword>
<dbReference type="Proteomes" id="UP000244989">
    <property type="component" value="Unassembled WGS sequence"/>
</dbReference>
<gene>
    <name evidence="2" type="ORF">DF222_02800</name>
</gene>
<accession>A0A2U1T8H3</accession>
<evidence type="ECO:0000256" key="1">
    <source>
        <dbReference type="SAM" id="Phobius"/>
    </source>
</evidence>
<keyword evidence="1" id="KW-1133">Transmembrane helix</keyword>
<feature type="transmembrane region" description="Helical" evidence="1">
    <location>
        <begin position="95"/>
        <end position="113"/>
    </location>
</feature>
<organism evidence="2 3">
    <name type="scientific">Corynebacterium yudongzhengii</name>
    <dbReference type="NCBI Taxonomy" id="2080740"/>
    <lineage>
        <taxon>Bacteria</taxon>
        <taxon>Bacillati</taxon>
        <taxon>Actinomycetota</taxon>
        <taxon>Actinomycetes</taxon>
        <taxon>Mycobacteriales</taxon>
        <taxon>Corynebacteriaceae</taxon>
        <taxon>Corynebacterium</taxon>
    </lineage>
</organism>
<dbReference type="EMBL" id="QEEZ01000004">
    <property type="protein sequence ID" value="PWC02282.1"/>
    <property type="molecule type" value="Genomic_DNA"/>
</dbReference>
<proteinExistence type="predicted"/>
<evidence type="ECO:0000313" key="2">
    <source>
        <dbReference type="EMBL" id="PWC02282.1"/>
    </source>
</evidence>
<feature type="transmembrane region" description="Helical" evidence="1">
    <location>
        <begin position="70"/>
        <end position="89"/>
    </location>
</feature>
<protein>
    <submittedName>
        <fullName evidence="2">Uncharacterized protein</fullName>
    </submittedName>
</protein>
<evidence type="ECO:0000313" key="3">
    <source>
        <dbReference type="Proteomes" id="UP000244989"/>
    </source>
</evidence>
<dbReference type="AlphaFoldDB" id="A0A2U1T8H3"/>
<sequence length="121" mass="13074">MQVPASVRAGGAFLALALTLMIMLGLAILQEGWNVPFEITNRRLLILVAVIILGAFATQRKDQAGSRTQVIALVVGVGLIVISMLIPQSTLYTLQQWWIALYAVMALLCALVLRRASLPSS</sequence>
<dbReference type="OrthoDB" id="4421883at2"/>
<reference evidence="3" key="1">
    <citation type="submission" date="2018-04" db="EMBL/GenBank/DDBJ databases">
        <authorList>
            <person name="Liu S."/>
            <person name="Wang Z."/>
            <person name="Li J."/>
        </authorList>
    </citation>
    <scope>NUCLEOTIDE SEQUENCE [LARGE SCALE GENOMIC DNA]</scope>
    <source>
        <strain evidence="3">2189</strain>
    </source>
</reference>
<dbReference type="RefSeq" id="WP_108431505.1">
    <property type="nucleotide sequence ID" value="NZ_CP026947.1"/>
</dbReference>
<dbReference type="KEGG" id="cyz:C3B44_05580"/>
<feature type="transmembrane region" description="Helical" evidence="1">
    <location>
        <begin position="12"/>
        <end position="29"/>
    </location>
</feature>
<keyword evidence="3" id="KW-1185">Reference proteome</keyword>
<feature type="transmembrane region" description="Helical" evidence="1">
    <location>
        <begin position="41"/>
        <end position="58"/>
    </location>
</feature>
<comment type="caution">
    <text evidence="2">The sequence shown here is derived from an EMBL/GenBank/DDBJ whole genome shotgun (WGS) entry which is preliminary data.</text>
</comment>